<sequence>MSELTERLKQQLIAGATRPLMQDANQHWYTGSELNLEENVWKNYWKNKGIGHNDIVLVGITNSVTYSLVTQSLWDIGSIVQPINPEVNEIQISELDE</sequence>
<reference evidence="1 2" key="1">
    <citation type="journal article" date="2015" name="Genome Announc.">
        <title>Expanding the biotechnology potential of lactobacilli through comparative genomics of 213 strains and associated genera.</title>
        <authorList>
            <person name="Sun Z."/>
            <person name="Harris H.M."/>
            <person name="McCann A."/>
            <person name="Guo C."/>
            <person name="Argimon S."/>
            <person name="Zhang W."/>
            <person name="Yang X."/>
            <person name="Jeffery I.B."/>
            <person name="Cooney J.C."/>
            <person name="Kagawa T.F."/>
            <person name="Liu W."/>
            <person name="Song Y."/>
            <person name="Salvetti E."/>
            <person name="Wrobel A."/>
            <person name="Rasinkangas P."/>
            <person name="Parkhill J."/>
            <person name="Rea M.C."/>
            <person name="O'Sullivan O."/>
            <person name="Ritari J."/>
            <person name="Douillard F.P."/>
            <person name="Paul Ross R."/>
            <person name="Yang R."/>
            <person name="Briner A.E."/>
            <person name="Felis G.E."/>
            <person name="de Vos W.M."/>
            <person name="Barrangou R."/>
            <person name="Klaenhammer T.R."/>
            <person name="Caufield P.W."/>
            <person name="Cui Y."/>
            <person name="Zhang H."/>
            <person name="O'Toole P.W."/>
        </authorList>
    </citation>
    <scope>NUCLEOTIDE SEQUENCE [LARGE SCALE GENOMIC DNA]</scope>
    <source>
        <strain evidence="1 2">JCM 15951</strain>
    </source>
</reference>
<dbReference type="EMBL" id="AZDB01000001">
    <property type="protein sequence ID" value="KRK44576.1"/>
    <property type="molecule type" value="Genomic_DNA"/>
</dbReference>
<name>A0A837RM12_9LACO</name>
<protein>
    <submittedName>
        <fullName evidence="1">Acyl-CoA synthetase family protein</fullName>
    </submittedName>
</protein>
<comment type="caution">
    <text evidence="1">The sequence shown here is derived from an EMBL/GenBank/DDBJ whole genome shotgun (WGS) entry which is preliminary data.</text>
</comment>
<dbReference type="RefSeq" id="WP_235525250.1">
    <property type="nucleotide sequence ID" value="NZ_AZDB01000001.1"/>
</dbReference>
<proteinExistence type="predicted"/>
<dbReference type="Proteomes" id="UP000050964">
    <property type="component" value="Unassembled WGS sequence"/>
</dbReference>
<dbReference type="Gene3D" id="3.40.50.980">
    <property type="match status" value="1"/>
</dbReference>
<accession>A0A837RM12</accession>
<organism evidence="1 2">
    <name type="scientific">Companilactobacillus crustorum JCM 15951</name>
    <dbReference type="NCBI Taxonomy" id="1423737"/>
    <lineage>
        <taxon>Bacteria</taxon>
        <taxon>Bacillati</taxon>
        <taxon>Bacillota</taxon>
        <taxon>Bacilli</taxon>
        <taxon>Lactobacillales</taxon>
        <taxon>Lactobacillaceae</taxon>
        <taxon>Companilactobacillus</taxon>
    </lineage>
</organism>
<dbReference type="AlphaFoldDB" id="A0A837RM12"/>
<gene>
    <name evidence="1" type="ORF">FD26_GL000112</name>
</gene>
<evidence type="ECO:0000313" key="2">
    <source>
        <dbReference type="Proteomes" id="UP000050964"/>
    </source>
</evidence>
<dbReference type="SUPFAM" id="SSF56801">
    <property type="entry name" value="Acetyl-CoA synthetase-like"/>
    <property type="match status" value="1"/>
</dbReference>
<evidence type="ECO:0000313" key="1">
    <source>
        <dbReference type="EMBL" id="KRK44576.1"/>
    </source>
</evidence>